<dbReference type="Proteomes" id="UP001501020">
    <property type="component" value="Unassembled WGS sequence"/>
</dbReference>
<dbReference type="Pfam" id="PF01872">
    <property type="entry name" value="RibD_C"/>
    <property type="match status" value="1"/>
</dbReference>
<dbReference type="InterPro" id="IPR050765">
    <property type="entry name" value="Riboflavin_Biosynth_HTPR"/>
</dbReference>
<accession>A0ABN2ZQ07</accession>
<protein>
    <submittedName>
        <fullName evidence="2">Dihydrofolate reductase family protein</fullName>
    </submittedName>
</protein>
<name>A0ABN2ZQ07_9ACTN</name>
<dbReference type="EMBL" id="BAAAMR010000041">
    <property type="protein sequence ID" value="GAA2145729.1"/>
    <property type="molecule type" value="Genomic_DNA"/>
</dbReference>
<dbReference type="PANTHER" id="PTHR38011">
    <property type="entry name" value="DIHYDROFOLATE REDUCTASE FAMILY PROTEIN (AFU_ORTHOLOGUE AFUA_8G06820)"/>
    <property type="match status" value="1"/>
</dbReference>
<gene>
    <name evidence="2" type="ORF">GCM10009727_46460</name>
</gene>
<dbReference type="InterPro" id="IPR002734">
    <property type="entry name" value="RibDG_C"/>
</dbReference>
<dbReference type="RefSeq" id="WP_344270634.1">
    <property type="nucleotide sequence ID" value="NZ_BAAAMR010000041.1"/>
</dbReference>
<feature type="domain" description="Bacterial bifunctional deaminase-reductase C-terminal" evidence="1">
    <location>
        <begin position="4"/>
        <end position="180"/>
    </location>
</feature>
<keyword evidence="3" id="KW-1185">Reference proteome</keyword>
<dbReference type="InterPro" id="IPR024072">
    <property type="entry name" value="DHFR-like_dom_sf"/>
</dbReference>
<evidence type="ECO:0000259" key="1">
    <source>
        <dbReference type="Pfam" id="PF01872"/>
    </source>
</evidence>
<sequence>MGKLTVVEHVTLDGVMQAPARADEDERDGFAHGGWAVPGNDEVMGSEMGKRLGGGGAILLGRRTYEDFRRVWPGREEPYADVLERTRKYVVSRTLREPLPWANSVLVDDVGAVAGIKQREEGLTVHGSGELVRSLARLGLVDEYLLMTHPLLLGTGRRLFEGISENLRLVDSVTTTTGVVIGTYGKGEDT</sequence>
<organism evidence="2 3">
    <name type="scientific">Actinomadura napierensis</name>
    <dbReference type="NCBI Taxonomy" id="267854"/>
    <lineage>
        <taxon>Bacteria</taxon>
        <taxon>Bacillati</taxon>
        <taxon>Actinomycetota</taxon>
        <taxon>Actinomycetes</taxon>
        <taxon>Streptosporangiales</taxon>
        <taxon>Thermomonosporaceae</taxon>
        <taxon>Actinomadura</taxon>
    </lineage>
</organism>
<dbReference type="PANTHER" id="PTHR38011:SF2">
    <property type="entry name" value="BIFUNCTIONAL DEAMINASE-REDUCTASE DOMAIN PROTEIN"/>
    <property type="match status" value="1"/>
</dbReference>
<evidence type="ECO:0000313" key="3">
    <source>
        <dbReference type="Proteomes" id="UP001501020"/>
    </source>
</evidence>
<evidence type="ECO:0000313" key="2">
    <source>
        <dbReference type="EMBL" id="GAA2145729.1"/>
    </source>
</evidence>
<reference evidence="2 3" key="1">
    <citation type="journal article" date="2019" name="Int. J. Syst. Evol. Microbiol.">
        <title>The Global Catalogue of Microorganisms (GCM) 10K type strain sequencing project: providing services to taxonomists for standard genome sequencing and annotation.</title>
        <authorList>
            <consortium name="The Broad Institute Genomics Platform"/>
            <consortium name="The Broad Institute Genome Sequencing Center for Infectious Disease"/>
            <person name="Wu L."/>
            <person name="Ma J."/>
        </authorList>
    </citation>
    <scope>NUCLEOTIDE SEQUENCE [LARGE SCALE GENOMIC DNA]</scope>
    <source>
        <strain evidence="2 3">JCM 13850</strain>
    </source>
</reference>
<dbReference type="Gene3D" id="3.40.430.10">
    <property type="entry name" value="Dihydrofolate Reductase, subunit A"/>
    <property type="match status" value="1"/>
</dbReference>
<dbReference type="SUPFAM" id="SSF53597">
    <property type="entry name" value="Dihydrofolate reductase-like"/>
    <property type="match status" value="1"/>
</dbReference>
<proteinExistence type="predicted"/>
<comment type="caution">
    <text evidence="2">The sequence shown here is derived from an EMBL/GenBank/DDBJ whole genome shotgun (WGS) entry which is preliminary data.</text>
</comment>